<evidence type="ECO:0000256" key="1">
    <source>
        <dbReference type="ARBA" id="ARBA00010923"/>
    </source>
</evidence>
<proteinExistence type="inferred from homology"/>
<dbReference type="PANTHER" id="PTHR30408:SF12">
    <property type="entry name" value="TYPE I RESTRICTION ENZYME MJAVIII SPECIFICITY SUBUNIT"/>
    <property type="match status" value="1"/>
</dbReference>
<dbReference type="SUPFAM" id="SSF116734">
    <property type="entry name" value="DNA methylase specificity domain"/>
    <property type="match status" value="1"/>
</dbReference>
<dbReference type="GO" id="GO:0009307">
    <property type="term" value="P:DNA restriction-modification system"/>
    <property type="evidence" value="ECO:0007669"/>
    <property type="project" value="UniProtKB-KW"/>
</dbReference>
<reference evidence="5 6" key="1">
    <citation type="submission" date="2020-04" db="EMBL/GenBank/DDBJ databases">
        <authorList>
            <person name="Hitch T.C.A."/>
            <person name="Wylensek D."/>
            <person name="Clavel T."/>
        </authorList>
    </citation>
    <scope>NUCLEOTIDE SEQUENCE [LARGE SCALE GENOMIC DNA]</scope>
    <source>
        <strain evidence="5 6">WCA-389-WT-5H1</strain>
    </source>
</reference>
<evidence type="ECO:0000259" key="4">
    <source>
        <dbReference type="Pfam" id="PF01420"/>
    </source>
</evidence>
<dbReference type="GO" id="GO:0004519">
    <property type="term" value="F:endonuclease activity"/>
    <property type="evidence" value="ECO:0007669"/>
    <property type="project" value="UniProtKB-KW"/>
</dbReference>
<dbReference type="Proteomes" id="UP000563853">
    <property type="component" value="Unassembled WGS sequence"/>
</dbReference>
<dbReference type="PANTHER" id="PTHR30408">
    <property type="entry name" value="TYPE-1 RESTRICTION ENZYME ECOKI SPECIFICITY PROTEIN"/>
    <property type="match status" value="1"/>
</dbReference>
<name>A0A848C3X4_9LACO</name>
<keyword evidence="2" id="KW-0680">Restriction system</keyword>
<protein>
    <submittedName>
        <fullName evidence="5">Type I restriction endonuclease subunit S</fullName>
    </submittedName>
</protein>
<dbReference type="InterPro" id="IPR000055">
    <property type="entry name" value="Restrct_endonuc_typeI_TRD"/>
</dbReference>
<dbReference type="AlphaFoldDB" id="A0A848C3X4"/>
<comment type="similarity">
    <text evidence="1">Belongs to the type-I restriction system S methylase family.</text>
</comment>
<keyword evidence="5" id="KW-0378">Hydrolase</keyword>
<evidence type="ECO:0000256" key="3">
    <source>
        <dbReference type="ARBA" id="ARBA00023125"/>
    </source>
</evidence>
<feature type="non-terminal residue" evidence="5">
    <location>
        <position position="148"/>
    </location>
</feature>
<keyword evidence="3" id="KW-0238">DNA-binding</keyword>
<evidence type="ECO:0000313" key="5">
    <source>
        <dbReference type="EMBL" id="NME43254.1"/>
    </source>
</evidence>
<organism evidence="5 6">
    <name type="scientific">Ligilactobacillus agilis</name>
    <dbReference type="NCBI Taxonomy" id="1601"/>
    <lineage>
        <taxon>Bacteria</taxon>
        <taxon>Bacillati</taxon>
        <taxon>Bacillota</taxon>
        <taxon>Bacilli</taxon>
        <taxon>Lactobacillales</taxon>
        <taxon>Lactobacillaceae</taxon>
        <taxon>Ligilactobacillus</taxon>
    </lineage>
</organism>
<evidence type="ECO:0000256" key="2">
    <source>
        <dbReference type="ARBA" id="ARBA00022747"/>
    </source>
</evidence>
<dbReference type="EMBL" id="JABAFP010000090">
    <property type="protein sequence ID" value="NME43254.1"/>
    <property type="molecule type" value="Genomic_DNA"/>
</dbReference>
<dbReference type="GO" id="GO:0003677">
    <property type="term" value="F:DNA binding"/>
    <property type="evidence" value="ECO:0007669"/>
    <property type="project" value="UniProtKB-KW"/>
</dbReference>
<keyword evidence="5" id="KW-0540">Nuclease</keyword>
<feature type="domain" description="Type I restriction modification DNA specificity" evidence="4">
    <location>
        <begin position="2"/>
        <end position="147"/>
    </location>
</feature>
<dbReference type="InterPro" id="IPR044946">
    <property type="entry name" value="Restrct_endonuc_typeI_TRD_sf"/>
</dbReference>
<comment type="caution">
    <text evidence="5">The sequence shown here is derived from an EMBL/GenBank/DDBJ whole genome shotgun (WGS) entry which is preliminary data.</text>
</comment>
<sequence>MKYRLRDLAQIKYGKDHKKLKDGNIPVYGTGGLMRKVNEYLYDGKSVLIPRKGSLNNVMYVTGKFWTVDTMFWTHVDDSKVIPKYLYYCLSKMDLESLNVGSAVPSLTTKILNEIILDIPPKEKQKEIIDKLAPIEEKVRLNNKINDN</sequence>
<gene>
    <name evidence="5" type="ORF">HF863_10880</name>
</gene>
<dbReference type="Gene3D" id="3.90.220.20">
    <property type="entry name" value="DNA methylase specificity domains"/>
    <property type="match status" value="1"/>
</dbReference>
<dbReference type="RefSeq" id="WP_170092249.1">
    <property type="nucleotide sequence ID" value="NZ_JABAFP010000090.1"/>
</dbReference>
<dbReference type="InterPro" id="IPR052021">
    <property type="entry name" value="Type-I_RS_S_subunit"/>
</dbReference>
<dbReference type="Pfam" id="PF01420">
    <property type="entry name" value="Methylase_S"/>
    <property type="match status" value="1"/>
</dbReference>
<evidence type="ECO:0000313" key="6">
    <source>
        <dbReference type="Proteomes" id="UP000563853"/>
    </source>
</evidence>
<dbReference type="CDD" id="cd17288">
    <property type="entry name" value="RMtype1_S_LlaAI06ORF1089P_TRD1-CR1_like"/>
    <property type="match status" value="1"/>
</dbReference>
<accession>A0A848C3X4</accession>
<keyword evidence="5" id="KW-0255">Endonuclease</keyword>